<dbReference type="Pfam" id="PF13302">
    <property type="entry name" value="Acetyltransf_3"/>
    <property type="match status" value="1"/>
</dbReference>
<sequence length="195" mass="21453">MTLLEISPGSFREASIPVLETKRLALRAPRLEDAKTVAALANDRRIAENTARIPHPYKVSDAEGFITGVNKTGGEAAFLITLHDDTIIGACGLMNQDGTPEIGYWLGAPYWGKGYATEAVHAVIDYAFTDLAHEALQAGARVTNPASRRVLEKCGFQWTGVGLYRIRAINSSAPIDRFRLERRIWSALKEWGRVS</sequence>
<gene>
    <name evidence="2" type="ORF">DW352_20275</name>
</gene>
<keyword evidence="2" id="KW-0808">Transferase</keyword>
<dbReference type="GO" id="GO:0016747">
    <property type="term" value="F:acyltransferase activity, transferring groups other than amino-acyl groups"/>
    <property type="evidence" value="ECO:0007669"/>
    <property type="project" value="InterPro"/>
</dbReference>
<dbReference type="EMBL" id="CP031417">
    <property type="protein sequence ID" value="AXK82655.1"/>
    <property type="molecule type" value="Genomic_DNA"/>
</dbReference>
<evidence type="ECO:0000313" key="2">
    <source>
        <dbReference type="EMBL" id="AXK82655.1"/>
    </source>
</evidence>
<dbReference type="PANTHER" id="PTHR43328">
    <property type="entry name" value="ACETYLTRANSFERASE-RELATED"/>
    <property type="match status" value="1"/>
</dbReference>
<dbReference type="Proteomes" id="UP000254889">
    <property type="component" value="Chromosome"/>
</dbReference>
<dbReference type="AlphaFoldDB" id="A0A346A0F8"/>
<dbReference type="Gene3D" id="3.40.630.30">
    <property type="match status" value="1"/>
</dbReference>
<dbReference type="RefSeq" id="WP_115693034.1">
    <property type="nucleotide sequence ID" value="NZ_CP031417.1"/>
</dbReference>
<evidence type="ECO:0000313" key="3">
    <source>
        <dbReference type="Proteomes" id="UP000254889"/>
    </source>
</evidence>
<evidence type="ECO:0000259" key="1">
    <source>
        <dbReference type="PROSITE" id="PS51186"/>
    </source>
</evidence>
<dbReference type="SUPFAM" id="SSF55729">
    <property type="entry name" value="Acyl-CoA N-acyltransferases (Nat)"/>
    <property type="match status" value="1"/>
</dbReference>
<dbReference type="PROSITE" id="PS51186">
    <property type="entry name" value="GNAT"/>
    <property type="match status" value="1"/>
</dbReference>
<dbReference type="OrthoDB" id="9804153at2"/>
<accession>A0A346A0F8</accession>
<organism evidence="2 3">
    <name type="scientific">Pseudolabrys taiwanensis</name>
    <dbReference type="NCBI Taxonomy" id="331696"/>
    <lineage>
        <taxon>Bacteria</taxon>
        <taxon>Pseudomonadati</taxon>
        <taxon>Pseudomonadota</taxon>
        <taxon>Alphaproteobacteria</taxon>
        <taxon>Hyphomicrobiales</taxon>
        <taxon>Xanthobacteraceae</taxon>
        <taxon>Pseudolabrys</taxon>
    </lineage>
</organism>
<name>A0A346A0F8_9HYPH</name>
<protein>
    <submittedName>
        <fullName evidence="2">N-acetyltransferase</fullName>
    </submittedName>
</protein>
<dbReference type="InterPro" id="IPR016181">
    <property type="entry name" value="Acyl_CoA_acyltransferase"/>
</dbReference>
<keyword evidence="3" id="KW-1185">Reference proteome</keyword>
<dbReference type="CDD" id="cd04301">
    <property type="entry name" value="NAT_SF"/>
    <property type="match status" value="1"/>
</dbReference>
<dbReference type="KEGG" id="ptaw:DW352_20275"/>
<dbReference type="PANTHER" id="PTHR43328:SF1">
    <property type="entry name" value="N-ACETYLTRANSFERASE DOMAIN-CONTAINING PROTEIN"/>
    <property type="match status" value="1"/>
</dbReference>
<proteinExistence type="predicted"/>
<feature type="domain" description="N-acetyltransferase" evidence="1">
    <location>
        <begin position="24"/>
        <end position="176"/>
    </location>
</feature>
<dbReference type="InterPro" id="IPR000182">
    <property type="entry name" value="GNAT_dom"/>
</dbReference>
<reference evidence="2 3" key="1">
    <citation type="submission" date="2018-07" db="EMBL/GenBank/DDBJ databases">
        <authorList>
            <person name="Quirk P.G."/>
            <person name="Krulwich T.A."/>
        </authorList>
    </citation>
    <scope>NUCLEOTIDE SEQUENCE [LARGE SCALE GENOMIC DNA]</scope>
    <source>
        <strain evidence="2 3">CC-BB4</strain>
    </source>
</reference>